<dbReference type="Proteomes" id="UP001596528">
    <property type="component" value="Unassembled WGS sequence"/>
</dbReference>
<protein>
    <submittedName>
        <fullName evidence="2">YqzE family protein</fullName>
    </submittedName>
</protein>
<dbReference type="Pfam" id="PF14038">
    <property type="entry name" value="YqzE"/>
    <property type="match status" value="1"/>
</dbReference>
<keyword evidence="3" id="KW-1185">Reference proteome</keyword>
<evidence type="ECO:0000256" key="1">
    <source>
        <dbReference type="SAM" id="MobiDB-lite"/>
    </source>
</evidence>
<feature type="region of interest" description="Disordered" evidence="1">
    <location>
        <begin position="71"/>
        <end position="94"/>
    </location>
</feature>
<gene>
    <name evidence="2" type="ORF">ACFQWB_10150</name>
</gene>
<accession>A0ABW2V6Q5</accession>
<dbReference type="RefSeq" id="WP_138788090.1">
    <property type="nucleotide sequence ID" value="NZ_JBHTGQ010000023.1"/>
</dbReference>
<dbReference type="InterPro" id="IPR025622">
    <property type="entry name" value="YqzE"/>
</dbReference>
<name>A0ABW2V6Q5_9BACL</name>
<proteinExistence type="predicted"/>
<reference evidence="3" key="1">
    <citation type="journal article" date="2019" name="Int. J. Syst. Evol. Microbiol.">
        <title>The Global Catalogue of Microorganisms (GCM) 10K type strain sequencing project: providing services to taxonomists for standard genome sequencing and annotation.</title>
        <authorList>
            <consortium name="The Broad Institute Genomics Platform"/>
            <consortium name="The Broad Institute Genome Sequencing Center for Infectious Disease"/>
            <person name="Wu L."/>
            <person name="Ma J."/>
        </authorList>
    </citation>
    <scope>NUCLEOTIDE SEQUENCE [LARGE SCALE GENOMIC DNA]</scope>
    <source>
        <strain evidence="3">JCM 18657</strain>
    </source>
</reference>
<organism evidence="2 3">
    <name type="scientific">Paenibacillus thermoaerophilus</name>
    <dbReference type="NCBI Taxonomy" id="1215385"/>
    <lineage>
        <taxon>Bacteria</taxon>
        <taxon>Bacillati</taxon>
        <taxon>Bacillota</taxon>
        <taxon>Bacilli</taxon>
        <taxon>Bacillales</taxon>
        <taxon>Paenibacillaceae</taxon>
        <taxon>Paenibacillus</taxon>
    </lineage>
</organism>
<comment type="caution">
    <text evidence="2">The sequence shown here is derived from an EMBL/GenBank/DDBJ whole genome shotgun (WGS) entry which is preliminary data.</text>
</comment>
<dbReference type="EMBL" id="JBHTGQ010000023">
    <property type="protein sequence ID" value="MFC7750287.1"/>
    <property type="molecule type" value="Genomic_DNA"/>
</dbReference>
<evidence type="ECO:0000313" key="2">
    <source>
        <dbReference type="EMBL" id="MFC7750287.1"/>
    </source>
</evidence>
<evidence type="ECO:0000313" key="3">
    <source>
        <dbReference type="Proteomes" id="UP001596528"/>
    </source>
</evidence>
<sequence length="94" mass="11119">MKPNETLMKWTRDFVEYMDLPPEERRNRRIQLRAHRKAAREPWKTRWFGQLPIALAMWLRPVGVRISRLAAKKRGAPSQSGAPIVWEEEEKPIG</sequence>